<dbReference type="KEGG" id="pej:FYC62_07710"/>
<reference evidence="1 2" key="1">
    <citation type="submission" date="2019-08" db="EMBL/GenBank/DDBJ databases">
        <title>Pedobacter sp. nov., isolated from Han river, South Korea.</title>
        <authorList>
            <person name="Lee D.-H."/>
            <person name="Kim Y.-S."/>
            <person name="Hwang E.-M."/>
            <person name="Le Tran T.C."/>
            <person name="Cha C.-J."/>
        </authorList>
    </citation>
    <scope>NUCLEOTIDE SEQUENCE [LARGE SCALE GENOMIC DNA]</scope>
    <source>
        <strain evidence="1 2">CJ43</strain>
    </source>
</reference>
<evidence type="ECO:0000313" key="2">
    <source>
        <dbReference type="Proteomes" id="UP000323653"/>
    </source>
</evidence>
<dbReference type="Proteomes" id="UP000323653">
    <property type="component" value="Chromosome"/>
</dbReference>
<dbReference type="PROSITE" id="PS51257">
    <property type="entry name" value="PROKAR_LIPOPROTEIN"/>
    <property type="match status" value="1"/>
</dbReference>
<protein>
    <submittedName>
        <fullName evidence="1">Uncharacterized protein</fullName>
    </submittedName>
</protein>
<gene>
    <name evidence="1" type="ORF">FYC62_07710</name>
</gene>
<name>A0A5C0VIN5_9SPHI</name>
<dbReference type="RefSeq" id="WP_149074541.1">
    <property type="nucleotide sequence ID" value="NZ_CP043329.1"/>
</dbReference>
<keyword evidence="2" id="KW-1185">Reference proteome</keyword>
<dbReference type="EMBL" id="CP043329">
    <property type="protein sequence ID" value="QEK51561.1"/>
    <property type="molecule type" value="Genomic_DNA"/>
</dbReference>
<organism evidence="1 2">
    <name type="scientific">Pedobacter aquae</name>
    <dbReference type="NCBI Taxonomy" id="2605747"/>
    <lineage>
        <taxon>Bacteria</taxon>
        <taxon>Pseudomonadati</taxon>
        <taxon>Bacteroidota</taxon>
        <taxon>Sphingobacteriia</taxon>
        <taxon>Sphingobacteriales</taxon>
        <taxon>Sphingobacteriaceae</taxon>
        <taxon>Pedobacter</taxon>
    </lineage>
</organism>
<proteinExistence type="predicted"/>
<accession>A0A5C0VIN5</accession>
<dbReference type="AlphaFoldDB" id="A0A5C0VIN5"/>
<evidence type="ECO:0000313" key="1">
    <source>
        <dbReference type="EMBL" id="QEK51561.1"/>
    </source>
</evidence>
<sequence>MKKLGYAVLIFVVMLASSCTKEKNAAPKSFQYEYYPLAKTKVWVYDVDSTHIDKFNNSRVTNFKFQIKDSIADFFIGLSGDTIFRVERYKKQNNSNIWVFQKSIARSKSIRAAEETLDNQTFVRLIFPPEFGAQWNGNSRNNIGEQSYTITDFEVAKEVNGINYPTTLSITQIDVNNLIEEDFATETYAKDIGLIYKEVKNIEKDISSGRILDGFIYSFKLRANN</sequence>